<sequence length="67" mass="7201">MMFTALRGLGSCAISVPAALHSVPEEHIGLTKIPPNSVNPLIMDTSGPRVLAILSDWPLYTNFVLIL</sequence>
<dbReference type="AlphaFoldDB" id="A0A6H5IBA5"/>
<name>A0A6H5IBA5_9HYME</name>
<protein>
    <submittedName>
        <fullName evidence="1">Uncharacterized protein</fullName>
    </submittedName>
</protein>
<organism evidence="1 2">
    <name type="scientific">Trichogramma brassicae</name>
    <dbReference type="NCBI Taxonomy" id="86971"/>
    <lineage>
        <taxon>Eukaryota</taxon>
        <taxon>Metazoa</taxon>
        <taxon>Ecdysozoa</taxon>
        <taxon>Arthropoda</taxon>
        <taxon>Hexapoda</taxon>
        <taxon>Insecta</taxon>
        <taxon>Pterygota</taxon>
        <taxon>Neoptera</taxon>
        <taxon>Endopterygota</taxon>
        <taxon>Hymenoptera</taxon>
        <taxon>Apocrita</taxon>
        <taxon>Proctotrupomorpha</taxon>
        <taxon>Chalcidoidea</taxon>
        <taxon>Trichogrammatidae</taxon>
        <taxon>Trichogramma</taxon>
    </lineage>
</organism>
<evidence type="ECO:0000313" key="1">
    <source>
        <dbReference type="EMBL" id="CAB0032943.1"/>
    </source>
</evidence>
<dbReference type="Proteomes" id="UP000479190">
    <property type="component" value="Unassembled WGS sequence"/>
</dbReference>
<proteinExistence type="predicted"/>
<dbReference type="EMBL" id="CADCXV010000694">
    <property type="protein sequence ID" value="CAB0032943.1"/>
    <property type="molecule type" value="Genomic_DNA"/>
</dbReference>
<keyword evidence="2" id="KW-1185">Reference proteome</keyword>
<reference evidence="1 2" key="1">
    <citation type="submission" date="2020-02" db="EMBL/GenBank/DDBJ databases">
        <authorList>
            <person name="Ferguson B K."/>
        </authorList>
    </citation>
    <scope>NUCLEOTIDE SEQUENCE [LARGE SCALE GENOMIC DNA]</scope>
</reference>
<accession>A0A6H5IBA5</accession>
<evidence type="ECO:0000313" key="2">
    <source>
        <dbReference type="Proteomes" id="UP000479190"/>
    </source>
</evidence>
<gene>
    <name evidence="1" type="ORF">TBRA_LOCUS4867</name>
</gene>